<dbReference type="SUPFAM" id="SSF55068">
    <property type="entry name" value="Peptide methionine sulfoxide reductase"/>
    <property type="match status" value="1"/>
</dbReference>
<evidence type="ECO:0000313" key="7">
    <source>
        <dbReference type="Proteomes" id="UP000241912"/>
    </source>
</evidence>
<dbReference type="Pfam" id="PF01625">
    <property type="entry name" value="PMSR"/>
    <property type="match status" value="1"/>
</dbReference>
<dbReference type="PANTHER" id="PTHR43774:SF1">
    <property type="entry name" value="PEPTIDE METHIONINE SULFOXIDE REDUCTASE MSRA 2"/>
    <property type="match status" value="1"/>
</dbReference>
<comment type="function">
    <text evidence="4">Has an important function as a repair enzyme for proteins that have been inactivated by oxidation. Catalyzes the reversible oxidation-reduction of methionine sulfoxide in proteins to methionine.</text>
</comment>
<evidence type="ECO:0000313" key="6">
    <source>
        <dbReference type="EMBL" id="PSJ18512.1"/>
    </source>
</evidence>
<dbReference type="RefSeq" id="WP_106705760.1">
    <property type="nucleotide sequence ID" value="NZ_PXXU01000005.1"/>
</dbReference>
<keyword evidence="7" id="KW-1185">Reference proteome</keyword>
<dbReference type="InterPro" id="IPR036509">
    <property type="entry name" value="Met_Sox_Rdtase_MsrA_sf"/>
</dbReference>
<proteinExistence type="inferred from homology"/>
<sequence length="154" mass="17534">MTASKIIFGAGCFWGVEATFRRIKGVTNVICGYSGGHTVNPTYTAVCTGTTGHIEVVLVEYDSTDISIENLLDKFWNCHDPTTQNRQGPDIGEQYRSVIFYFTPEQEKSAKEFKDKLQTSKRWKDPIVTEILPAGQFYVAEEYHQDYFTKHGIY</sequence>
<dbReference type="Proteomes" id="UP000241912">
    <property type="component" value="Unassembled WGS sequence"/>
</dbReference>
<comment type="catalytic activity">
    <reaction evidence="2 4">
        <text>L-methionyl-[protein] + [thioredoxin]-disulfide + H2O = L-methionyl-(S)-S-oxide-[protein] + [thioredoxin]-dithiol</text>
        <dbReference type="Rhea" id="RHEA:14217"/>
        <dbReference type="Rhea" id="RHEA-COMP:10698"/>
        <dbReference type="Rhea" id="RHEA-COMP:10700"/>
        <dbReference type="Rhea" id="RHEA-COMP:12313"/>
        <dbReference type="Rhea" id="RHEA-COMP:12315"/>
        <dbReference type="ChEBI" id="CHEBI:15377"/>
        <dbReference type="ChEBI" id="CHEBI:16044"/>
        <dbReference type="ChEBI" id="CHEBI:29950"/>
        <dbReference type="ChEBI" id="CHEBI:44120"/>
        <dbReference type="ChEBI" id="CHEBI:50058"/>
        <dbReference type="EC" id="1.8.4.11"/>
    </reaction>
</comment>
<evidence type="ECO:0000256" key="1">
    <source>
        <dbReference type="ARBA" id="ARBA00023002"/>
    </source>
</evidence>
<dbReference type="OrthoDB" id="4174719at2"/>
<name>A0A2P7NYJ6_9PROT</name>
<evidence type="ECO:0000256" key="4">
    <source>
        <dbReference type="HAMAP-Rule" id="MF_01401"/>
    </source>
</evidence>
<feature type="domain" description="Peptide methionine sulphoxide reductase MsrA" evidence="5">
    <location>
        <begin position="5"/>
        <end position="151"/>
    </location>
</feature>
<gene>
    <name evidence="4 6" type="primary">msrA</name>
    <name evidence="6" type="ORF">C7H79_02705</name>
</gene>
<feature type="active site" evidence="4">
    <location>
        <position position="12"/>
    </location>
</feature>
<dbReference type="AlphaFoldDB" id="A0A2P7NYJ6"/>
<dbReference type="NCBIfam" id="TIGR00401">
    <property type="entry name" value="msrA"/>
    <property type="match status" value="1"/>
</dbReference>
<accession>A0A2P7NYJ6</accession>
<comment type="catalytic activity">
    <reaction evidence="3 4">
        <text>[thioredoxin]-disulfide + L-methionine + H2O = L-methionine (S)-S-oxide + [thioredoxin]-dithiol</text>
        <dbReference type="Rhea" id="RHEA:19993"/>
        <dbReference type="Rhea" id="RHEA-COMP:10698"/>
        <dbReference type="Rhea" id="RHEA-COMP:10700"/>
        <dbReference type="ChEBI" id="CHEBI:15377"/>
        <dbReference type="ChEBI" id="CHEBI:29950"/>
        <dbReference type="ChEBI" id="CHEBI:50058"/>
        <dbReference type="ChEBI" id="CHEBI:57844"/>
        <dbReference type="ChEBI" id="CHEBI:58772"/>
        <dbReference type="EC" id="1.8.4.11"/>
    </reaction>
</comment>
<comment type="caution">
    <text evidence="6">The sequence shown here is derived from an EMBL/GenBank/DDBJ whole genome shotgun (WGS) entry which is preliminary data.</text>
</comment>
<dbReference type="GO" id="GO:0008113">
    <property type="term" value="F:peptide-methionine (S)-S-oxide reductase activity"/>
    <property type="evidence" value="ECO:0007669"/>
    <property type="project" value="UniProtKB-UniRule"/>
</dbReference>
<dbReference type="Gene3D" id="3.30.1060.10">
    <property type="entry name" value="Peptide methionine sulphoxide reductase MsrA"/>
    <property type="match status" value="1"/>
</dbReference>
<dbReference type="PANTHER" id="PTHR43774">
    <property type="entry name" value="PEPTIDE METHIONINE SULFOXIDE REDUCTASE"/>
    <property type="match status" value="1"/>
</dbReference>
<protein>
    <recommendedName>
        <fullName evidence="4">Peptide methionine sulfoxide reductase MsrA</fullName>
        <shortName evidence="4">Protein-methionine-S-oxide reductase</shortName>
        <ecNumber evidence="4">1.8.4.11</ecNumber>
    </recommendedName>
    <alternativeName>
        <fullName evidence="4">Peptide-methionine (S)-S-oxide reductase</fullName>
        <shortName evidence="4">Peptide Met(O) reductase</shortName>
    </alternativeName>
</protein>
<evidence type="ECO:0000256" key="2">
    <source>
        <dbReference type="ARBA" id="ARBA00047806"/>
    </source>
</evidence>
<dbReference type="EMBL" id="PXXU01000005">
    <property type="protein sequence ID" value="PSJ18512.1"/>
    <property type="molecule type" value="Genomic_DNA"/>
</dbReference>
<organism evidence="6 7">
    <name type="scientific">Nitrosomonas supralitoralis</name>
    <dbReference type="NCBI Taxonomy" id="2116706"/>
    <lineage>
        <taxon>Bacteria</taxon>
        <taxon>Pseudomonadati</taxon>
        <taxon>Pseudomonadota</taxon>
        <taxon>Betaproteobacteria</taxon>
        <taxon>Nitrosomonadales</taxon>
        <taxon>Nitrosomonadaceae</taxon>
        <taxon>Nitrosomonas</taxon>
    </lineage>
</organism>
<reference evidence="6 7" key="1">
    <citation type="submission" date="2018-03" db="EMBL/GenBank/DDBJ databases">
        <title>Draft genome of Nitrosomonas supralitoralis APG5.</title>
        <authorList>
            <person name="Urakawa H."/>
            <person name="Lopez J.V."/>
        </authorList>
    </citation>
    <scope>NUCLEOTIDE SEQUENCE [LARGE SCALE GENOMIC DNA]</scope>
    <source>
        <strain evidence="6 7">APG5</strain>
    </source>
</reference>
<dbReference type="HAMAP" id="MF_01401">
    <property type="entry name" value="MsrA"/>
    <property type="match status" value="1"/>
</dbReference>
<dbReference type="InterPro" id="IPR002569">
    <property type="entry name" value="Met_Sox_Rdtase_MsrA_dom"/>
</dbReference>
<evidence type="ECO:0000259" key="5">
    <source>
        <dbReference type="Pfam" id="PF01625"/>
    </source>
</evidence>
<keyword evidence="1 4" id="KW-0560">Oxidoreductase</keyword>
<dbReference type="GO" id="GO:0033744">
    <property type="term" value="F:L-methionine:thioredoxin-disulfide S-oxidoreductase activity"/>
    <property type="evidence" value="ECO:0007669"/>
    <property type="project" value="RHEA"/>
</dbReference>
<evidence type="ECO:0000256" key="3">
    <source>
        <dbReference type="ARBA" id="ARBA00048782"/>
    </source>
</evidence>
<comment type="similarity">
    <text evidence="4">Belongs to the MsrA Met sulfoxide reductase family.</text>
</comment>
<dbReference type="EC" id="1.8.4.11" evidence="4"/>